<evidence type="ECO:0000313" key="3">
    <source>
        <dbReference type="Proteomes" id="UP000000768"/>
    </source>
</evidence>
<reference evidence="2 3" key="1">
    <citation type="journal article" date="2009" name="Nature">
        <title>The Sorghum bicolor genome and the diversification of grasses.</title>
        <authorList>
            <person name="Paterson A.H."/>
            <person name="Bowers J.E."/>
            <person name="Bruggmann R."/>
            <person name="Dubchak I."/>
            <person name="Grimwood J."/>
            <person name="Gundlach H."/>
            <person name="Haberer G."/>
            <person name="Hellsten U."/>
            <person name="Mitros T."/>
            <person name="Poliakov A."/>
            <person name="Schmutz J."/>
            <person name="Spannagl M."/>
            <person name="Tang H."/>
            <person name="Wang X."/>
            <person name="Wicker T."/>
            <person name="Bharti A.K."/>
            <person name="Chapman J."/>
            <person name="Feltus F.A."/>
            <person name="Gowik U."/>
            <person name="Grigoriev I.V."/>
            <person name="Lyons E."/>
            <person name="Maher C.A."/>
            <person name="Martis M."/>
            <person name="Narechania A."/>
            <person name="Otillar R.P."/>
            <person name="Penning B.W."/>
            <person name="Salamov A.A."/>
            <person name="Wang Y."/>
            <person name="Zhang L."/>
            <person name="Carpita N.C."/>
            <person name="Freeling M."/>
            <person name="Gingle A.R."/>
            <person name="Hash C.T."/>
            <person name="Keller B."/>
            <person name="Klein P."/>
            <person name="Kresovich S."/>
            <person name="McCann M.C."/>
            <person name="Ming R."/>
            <person name="Peterson D.G."/>
            <person name="Mehboob-ur-Rahman"/>
            <person name="Ware D."/>
            <person name="Westhoff P."/>
            <person name="Mayer K.F."/>
            <person name="Messing J."/>
            <person name="Rokhsar D.S."/>
        </authorList>
    </citation>
    <scope>NUCLEOTIDE SEQUENCE [LARGE SCALE GENOMIC DNA]</scope>
    <source>
        <strain evidence="3">cv. BTx623</strain>
    </source>
</reference>
<keyword evidence="3" id="KW-1185">Reference proteome</keyword>
<dbReference type="InParanoid" id="A0A1Z5RBE1"/>
<proteinExistence type="predicted"/>
<sequence length="240" mass="26130">MPTIDPGRSIDAGIDWMLATPTPRSDPADHSQPLWTHQRLKPHPSPLPSLHAQVCRIATSHPSPALLLSVYNLHRLRCPAGALHDAPACALRRPRRGPQDAAAPHRTGAAGYAAVPVPVLACLPSQCPSAAQPRHAPATAWTRSLPSLDLLSFWFLKVAHAAFYQRLHPRALESSQCRMGPRPTAHSGGARSRGEIDSRRGRVGTGQFWARATRSQVVIYSISDRDGWADEDLIQTKFVG</sequence>
<protein>
    <submittedName>
        <fullName evidence="2">Uncharacterized protein</fullName>
    </submittedName>
</protein>
<dbReference type="AlphaFoldDB" id="A0A1Z5RBE1"/>
<dbReference type="Proteomes" id="UP000000768">
    <property type="component" value="Chromosome 7"/>
</dbReference>
<dbReference type="EMBL" id="CM000766">
    <property type="protein sequence ID" value="OQU80755.1"/>
    <property type="molecule type" value="Genomic_DNA"/>
</dbReference>
<name>A0A1Z5RBE1_SORBI</name>
<evidence type="ECO:0000256" key="1">
    <source>
        <dbReference type="SAM" id="MobiDB-lite"/>
    </source>
</evidence>
<dbReference type="Gramene" id="OQU80755">
    <property type="protein sequence ID" value="OQU80755"/>
    <property type="gene ID" value="SORBI_3007G180050"/>
</dbReference>
<gene>
    <name evidence="2" type="ORF">SORBI_3007G180050</name>
</gene>
<feature type="region of interest" description="Disordered" evidence="1">
    <location>
        <begin position="175"/>
        <end position="198"/>
    </location>
</feature>
<organism evidence="2 3">
    <name type="scientific">Sorghum bicolor</name>
    <name type="common">Sorghum</name>
    <name type="synonym">Sorghum vulgare</name>
    <dbReference type="NCBI Taxonomy" id="4558"/>
    <lineage>
        <taxon>Eukaryota</taxon>
        <taxon>Viridiplantae</taxon>
        <taxon>Streptophyta</taxon>
        <taxon>Embryophyta</taxon>
        <taxon>Tracheophyta</taxon>
        <taxon>Spermatophyta</taxon>
        <taxon>Magnoliopsida</taxon>
        <taxon>Liliopsida</taxon>
        <taxon>Poales</taxon>
        <taxon>Poaceae</taxon>
        <taxon>PACMAD clade</taxon>
        <taxon>Panicoideae</taxon>
        <taxon>Andropogonodae</taxon>
        <taxon>Andropogoneae</taxon>
        <taxon>Sorghinae</taxon>
        <taxon>Sorghum</taxon>
    </lineage>
</organism>
<accession>A0A1Z5RBE1</accession>
<evidence type="ECO:0000313" key="2">
    <source>
        <dbReference type="EMBL" id="OQU80755.1"/>
    </source>
</evidence>
<reference evidence="3" key="2">
    <citation type="journal article" date="2018" name="Plant J.">
        <title>The Sorghum bicolor reference genome: improved assembly, gene annotations, a transcriptome atlas, and signatures of genome organization.</title>
        <authorList>
            <person name="McCormick R.F."/>
            <person name="Truong S.K."/>
            <person name="Sreedasyam A."/>
            <person name="Jenkins J."/>
            <person name="Shu S."/>
            <person name="Sims D."/>
            <person name="Kennedy M."/>
            <person name="Amirebrahimi M."/>
            <person name="Weers B.D."/>
            <person name="McKinley B."/>
            <person name="Mattison A."/>
            <person name="Morishige D.T."/>
            <person name="Grimwood J."/>
            <person name="Schmutz J."/>
            <person name="Mullet J.E."/>
        </authorList>
    </citation>
    <scope>NUCLEOTIDE SEQUENCE [LARGE SCALE GENOMIC DNA]</scope>
    <source>
        <strain evidence="3">cv. BTx623</strain>
    </source>
</reference>